<feature type="domain" description="Sacsin/Nov" evidence="1">
    <location>
        <begin position="258"/>
        <end position="493"/>
    </location>
</feature>
<dbReference type="PANTHER" id="PTHR46919">
    <property type="entry name" value="ZINC FINGER, C3HC4 TYPE (RING FINGER) FAMILY PROTEIN"/>
    <property type="match status" value="1"/>
</dbReference>
<evidence type="ECO:0000313" key="3">
    <source>
        <dbReference type="RefSeq" id="XP_022079493.1"/>
    </source>
</evidence>
<dbReference type="AlphaFoldDB" id="A0A8B7XFG3"/>
<name>A0A8B7XFG3_ACAPL</name>
<protein>
    <submittedName>
        <fullName evidence="3">Sacsin-like</fullName>
    </submittedName>
</protein>
<dbReference type="Gene3D" id="3.30.565.10">
    <property type="entry name" value="Histidine kinase-like ATPase, C-terminal domain"/>
    <property type="match status" value="1"/>
</dbReference>
<evidence type="ECO:0000259" key="1">
    <source>
        <dbReference type="Pfam" id="PF25794"/>
    </source>
</evidence>
<accession>A0A8B7XFG3</accession>
<reference evidence="3" key="1">
    <citation type="submission" date="2025-08" db="UniProtKB">
        <authorList>
            <consortium name="RefSeq"/>
        </authorList>
    </citation>
    <scope>IDENTIFICATION</scope>
</reference>
<dbReference type="KEGG" id="aplc:110973185"/>
<dbReference type="OrthoDB" id="10070270at2759"/>
<dbReference type="NCBIfam" id="NF047352">
    <property type="entry name" value="P_loop_sacsin"/>
    <property type="match status" value="1"/>
</dbReference>
<dbReference type="InterPro" id="IPR036890">
    <property type="entry name" value="HATPase_C_sf"/>
</dbReference>
<dbReference type="InterPro" id="IPR058210">
    <property type="entry name" value="SACS/Nov_dom"/>
</dbReference>
<dbReference type="RefSeq" id="XP_022079493.1">
    <property type="nucleotide sequence ID" value="XM_022223801.1"/>
</dbReference>
<dbReference type="Pfam" id="PF25794">
    <property type="entry name" value="SACS"/>
    <property type="match status" value="1"/>
</dbReference>
<dbReference type="OMA" id="MIAESHD"/>
<gene>
    <name evidence="3" type="primary">LOC110973185</name>
</gene>
<dbReference type="Proteomes" id="UP000694845">
    <property type="component" value="Unplaced"/>
</dbReference>
<organism evidence="2 3">
    <name type="scientific">Acanthaster planci</name>
    <name type="common">Crown-of-thorns starfish</name>
    <dbReference type="NCBI Taxonomy" id="133434"/>
    <lineage>
        <taxon>Eukaryota</taxon>
        <taxon>Metazoa</taxon>
        <taxon>Echinodermata</taxon>
        <taxon>Eleutherozoa</taxon>
        <taxon>Asterozoa</taxon>
        <taxon>Asteroidea</taxon>
        <taxon>Valvatacea</taxon>
        <taxon>Valvatida</taxon>
        <taxon>Acanthasteridae</taxon>
        <taxon>Acanthaster</taxon>
    </lineage>
</organism>
<dbReference type="SUPFAM" id="SSF55874">
    <property type="entry name" value="ATPase domain of HSP90 chaperone/DNA topoisomerase II/histidine kinase"/>
    <property type="match status" value="1"/>
</dbReference>
<dbReference type="GeneID" id="110973185"/>
<keyword evidence="2" id="KW-1185">Reference proteome</keyword>
<proteinExistence type="predicted"/>
<dbReference type="PANTHER" id="PTHR46919:SF2">
    <property type="entry name" value="SACSIN"/>
    <property type="match status" value="1"/>
</dbReference>
<evidence type="ECO:0000313" key="2">
    <source>
        <dbReference type="Proteomes" id="UP000694845"/>
    </source>
</evidence>
<sequence>MSQKVKALLGFTEKRVDVSDVIAQLVAVIEQAHEMVHHVTGMVNSIYSYLQNAICALSPSGVVTIKRGHSTDVDQLRSLKFVFFDGKFKECKQLAFQYQGTSGPYLYEVPRGLIPFSNLLRTCGVRDHFHLDDFIQALQLLKGTYGKKPLNESDLKSAKSMLSEIVSMIAESHDFSPPEGSLQSGLIFVPDNRGILRSPQELTFNDMEWDGYLRGEKYTHPDISYRDAKVLGIITQRQKVIDTCSSFEEFQIDFGQSEELTDRLKSILREYPNVSDVFKELLQNADDAGATEIHFVYDPRHHKAKKVVCDSWSAVGELPSICVYNDMPFTEADIKGIQKVGVGGKRDDISTTGKFGIGFNAVYHLTDCPSFLSNSDTLCVFDPLLMFTPVTQKTSPGKQFVAGVSFRKKFPDMLNGYLEDIPALNVKGGTVFRFPLRKQPSVLSEEVYSKARVMALLSDLEKLSQESLLFLNNILSITVSCVTKHSHEMQTKYFISAKLSEQGNEGR</sequence>